<organism evidence="2 3">
    <name type="scientific">Liparis tanakae</name>
    <name type="common">Tanaka's snailfish</name>
    <dbReference type="NCBI Taxonomy" id="230148"/>
    <lineage>
        <taxon>Eukaryota</taxon>
        <taxon>Metazoa</taxon>
        <taxon>Chordata</taxon>
        <taxon>Craniata</taxon>
        <taxon>Vertebrata</taxon>
        <taxon>Euteleostomi</taxon>
        <taxon>Actinopterygii</taxon>
        <taxon>Neopterygii</taxon>
        <taxon>Teleostei</taxon>
        <taxon>Neoteleostei</taxon>
        <taxon>Acanthomorphata</taxon>
        <taxon>Eupercaria</taxon>
        <taxon>Perciformes</taxon>
        <taxon>Cottioidei</taxon>
        <taxon>Cottales</taxon>
        <taxon>Liparidae</taxon>
        <taxon>Liparis</taxon>
    </lineage>
</organism>
<keyword evidence="1" id="KW-0812">Transmembrane</keyword>
<dbReference type="Proteomes" id="UP000314294">
    <property type="component" value="Unassembled WGS sequence"/>
</dbReference>
<keyword evidence="1" id="KW-1133">Transmembrane helix</keyword>
<evidence type="ECO:0000313" key="3">
    <source>
        <dbReference type="Proteomes" id="UP000314294"/>
    </source>
</evidence>
<name>A0A4Z2IVK5_9TELE</name>
<sequence length="156" mass="17715">MYWSPFEHSMTLKPSRSNTLACALPEITRMTSPVLLYCREHPPPDNGLSGRTGVKPRLPLFFPLAGCVSCGAPLRTAPASQQDMDEDPQLSPLILRKDAFLRHPATLRLVQPAIGIVVKHTFFIFSSFFFSFVSFSFFFFIFFFKGIQFNQSVQSW</sequence>
<keyword evidence="1" id="KW-0472">Membrane</keyword>
<reference evidence="2 3" key="1">
    <citation type="submission" date="2019-03" db="EMBL/GenBank/DDBJ databases">
        <title>First draft genome of Liparis tanakae, snailfish: a comprehensive survey of snailfish specific genes.</title>
        <authorList>
            <person name="Kim W."/>
            <person name="Song I."/>
            <person name="Jeong J.-H."/>
            <person name="Kim D."/>
            <person name="Kim S."/>
            <person name="Ryu S."/>
            <person name="Song J.Y."/>
            <person name="Lee S.K."/>
        </authorList>
    </citation>
    <scope>NUCLEOTIDE SEQUENCE [LARGE SCALE GENOMIC DNA]</scope>
    <source>
        <tissue evidence="2">Muscle</tissue>
    </source>
</reference>
<keyword evidence="3" id="KW-1185">Reference proteome</keyword>
<comment type="caution">
    <text evidence="2">The sequence shown here is derived from an EMBL/GenBank/DDBJ whole genome shotgun (WGS) entry which is preliminary data.</text>
</comment>
<proteinExistence type="predicted"/>
<evidence type="ECO:0000256" key="1">
    <source>
        <dbReference type="SAM" id="Phobius"/>
    </source>
</evidence>
<dbReference type="AlphaFoldDB" id="A0A4Z2IVK5"/>
<evidence type="ECO:0000313" key="2">
    <source>
        <dbReference type="EMBL" id="TNN81253.1"/>
    </source>
</evidence>
<gene>
    <name evidence="2" type="ORF">EYF80_008587</name>
</gene>
<dbReference type="EMBL" id="SRLO01000048">
    <property type="protein sequence ID" value="TNN81253.1"/>
    <property type="molecule type" value="Genomic_DNA"/>
</dbReference>
<accession>A0A4Z2IVK5</accession>
<protein>
    <submittedName>
        <fullName evidence="2">Uncharacterized protein</fullName>
    </submittedName>
</protein>
<feature type="transmembrane region" description="Helical" evidence="1">
    <location>
        <begin position="122"/>
        <end position="144"/>
    </location>
</feature>
<dbReference type="OrthoDB" id="10663030at2759"/>